<sequence>MQAKFRFSDSDKKRMHSIIFQLFRAVALAFRFLKAVKLAEKGFKTGH</sequence>
<dbReference type="AlphaFoldDB" id="A0AA46AE56"/>
<keyword evidence="2" id="KW-1185">Reference proteome</keyword>
<dbReference type="RefSeq" id="WP_265134699.1">
    <property type="nucleotide sequence ID" value="NZ_FXTX01000007.1"/>
</dbReference>
<reference evidence="1" key="1">
    <citation type="submission" date="2017-05" db="EMBL/GenBank/DDBJ databases">
        <authorList>
            <person name="Varghese N."/>
            <person name="Submissions S."/>
        </authorList>
    </citation>
    <scope>NUCLEOTIDE SEQUENCE</scope>
    <source>
        <strain evidence="1">DSM 18763</strain>
    </source>
</reference>
<dbReference type="Proteomes" id="UP001157947">
    <property type="component" value="Unassembled WGS sequence"/>
</dbReference>
<protein>
    <submittedName>
        <fullName evidence="1">Uncharacterized protein</fullName>
    </submittedName>
</protein>
<comment type="caution">
    <text evidence="1">The sequence shown here is derived from an EMBL/GenBank/DDBJ whole genome shotgun (WGS) entry which is preliminary data.</text>
</comment>
<organism evidence="1 2">
    <name type="scientific">Venenivibrio stagnispumantis</name>
    <dbReference type="NCBI Taxonomy" id="407998"/>
    <lineage>
        <taxon>Bacteria</taxon>
        <taxon>Pseudomonadati</taxon>
        <taxon>Aquificota</taxon>
        <taxon>Aquificia</taxon>
        <taxon>Aquificales</taxon>
        <taxon>Hydrogenothermaceae</taxon>
        <taxon>Venenivibrio</taxon>
    </lineage>
</organism>
<dbReference type="EMBL" id="FXTX01000007">
    <property type="protein sequence ID" value="SMP10022.1"/>
    <property type="molecule type" value="Genomic_DNA"/>
</dbReference>
<evidence type="ECO:0000313" key="2">
    <source>
        <dbReference type="Proteomes" id="UP001157947"/>
    </source>
</evidence>
<accession>A0AA46AE56</accession>
<name>A0AA46AE56_9AQUI</name>
<proteinExistence type="predicted"/>
<evidence type="ECO:0000313" key="1">
    <source>
        <dbReference type="EMBL" id="SMP10022.1"/>
    </source>
</evidence>
<gene>
    <name evidence="1" type="ORF">SAMN06264868_10759</name>
</gene>